<protein>
    <submittedName>
        <fullName evidence="1">Uncharacterized protein</fullName>
    </submittedName>
</protein>
<name>A0A1A6XTY8_STEMA</name>
<dbReference type="Proteomes" id="UP000092256">
    <property type="component" value="Unassembled WGS sequence"/>
</dbReference>
<evidence type="ECO:0000313" key="2">
    <source>
        <dbReference type="Proteomes" id="UP000092256"/>
    </source>
</evidence>
<comment type="caution">
    <text evidence="1">The sequence shown here is derived from an EMBL/GenBank/DDBJ whole genome shotgun (WGS) entry which is preliminary data.</text>
</comment>
<dbReference type="OrthoDB" id="9204728at2"/>
<organism evidence="1 2">
    <name type="scientific">Stenotrophomonas maltophilia</name>
    <name type="common">Pseudomonas maltophilia</name>
    <name type="synonym">Xanthomonas maltophilia</name>
    <dbReference type="NCBI Taxonomy" id="40324"/>
    <lineage>
        <taxon>Bacteria</taxon>
        <taxon>Pseudomonadati</taxon>
        <taxon>Pseudomonadota</taxon>
        <taxon>Gammaproteobacteria</taxon>
        <taxon>Lysobacterales</taxon>
        <taxon>Lysobacteraceae</taxon>
        <taxon>Stenotrophomonas</taxon>
        <taxon>Stenotrophomonas maltophilia group</taxon>
    </lineage>
</organism>
<dbReference type="RefSeq" id="WP_065199719.1">
    <property type="nucleotide sequence ID" value="NZ_LYVJ01000009.1"/>
</dbReference>
<proteinExistence type="predicted"/>
<dbReference type="EMBL" id="LYVJ01000009">
    <property type="protein sequence ID" value="OBU66049.1"/>
    <property type="molecule type" value="Genomic_DNA"/>
</dbReference>
<accession>A0A1A6XTY8</accession>
<gene>
    <name evidence="1" type="ORF">A9K58_13010</name>
</gene>
<evidence type="ECO:0000313" key="1">
    <source>
        <dbReference type="EMBL" id="OBU66049.1"/>
    </source>
</evidence>
<reference evidence="1 2" key="1">
    <citation type="submission" date="2016-05" db="EMBL/GenBank/DDBJ databases">
        <title>Draft Genome Sequences of Stenotrophomonas maltophilia Strains Sm32COP, Sm41DVV, Sm46PAILV, SmF3, SmF22, SmSOFb1 and SmCVFa1, Isolated from Different Manures, in France.</title>
        <authorList>
            <person name="Nazaret S."/>
            <person name="Bodilis J."/>
        </authorList>
    </citation>
    <scope>NUCLEOTIDE SEQUENCE [LARGE SCALE GENOMIC DNA]</scope>
    <source>
        <strain evidence="1 2">Sm46PAILV</strain>
    </source>
</reference>
<sequence length="77" mass="9021">MSYDYLLDETRLFHDYNMEAQGDMLADYFLVTFRGSQSRMNNVRYQTTPDTAAQLERTLASFLANRSSKDNLPRTTR</sequence>
<dbReference type="AlphaFoldDB" id="A0A1A6XTY8"/>